<dbReference type="RefSeq" id="WP_073596539.1">
    <property type="nucleotide sequence ID" value="NZ_MRCE01000041.1"/>
</dbReference>
<sequence length="130" mass="15147">MVYLRWLIRLAKKSLEFWLPLLLITVGVWYGTQWVNSTVLSQSYNIKTELDTKQIQKAEVSLAFTVLAIDAEIDRRNKNTEVTVKTAGSSLKELEFQYPVTEFVDIEKAIAQELNLPLDQIRKIIRYRID</sequence>
<evidence type="ECO:0000313" key="2">
    <source>
        <dbReference type="EMBL" id="OKH32278.1"/>
    </source>
</evidence>
<dbReference type="Proteomes" id="UP000185860">
    <property type="component" value="Unassembled WGS sequence"/>
</dbReference>
<feature type="transmembrane region" description="Helical" evidence="1">
    <location>
        <begin position="15"/>
        <end position="32"/>
    </location>
</feature>
<organism evidence="2 3">
    <name type="scientific">[Phormidium ambiguum] IAM M-71</name>
    <dbReference type="NCBI Taxonomy" id="454136"/>
    <lineage>
        <taxon>Bacteria</taxon>
        <taxon>Bacillati</taxon>
        <taxon>Cyanobacteriota</taxon>
        <taxon>Cyanophyceae</taxon>
        <taxon>Oscillatoriophycideae</taxon>
        <taxon>Aerosakkonematales</taxon>
        <taxon>Aerosakkonemataceae</taxon>
        <taxon>Floridanema</taxon>
    </lineage>
</organism>
<proteinExistence type="predicted"/>
<dbReference type="STRING" id="454136.NIES2119_26750"/>
<dbReference type="OrthoDB" id="513799at2"/>
<evidence type="ECO:0000313" key="3">
    <source>
        <dbReference type="Proteomes" id="UP000185860"/>
    </source>
</evidence>
<dbReference type="EMBL" id="MRCE01000041">
    <property type="protein sequence ID" value="OKH32278.1"/>
    <property type="molecule type" value="Genomic_DNA"/>
</dbReference>
<evidence type="ECO:0000256" key="1">
    <source>
        <dbReference type="SAM" id="Phobius"/>
    </source>
</evidence>
<reference evidence="2 3" key="1">
    <citation type="submission" date="2016-11" db="EMBL/GenBank/DDBJ databases">
        <title>Draft Genome Sequences of Nine Cyanobacterial Strains from Diverse Habitats.</title>
        <authorList>
            <person name="Zhu T."/>
            <person name="Hou S."/>
            <person name="Lu X."/>
            <person name="Hess W.R."/>
        </authorList>
    </citation>
    <scope>NUCLEOTIDE SEQUENCE [LARGE SCALE GENOMIC DNA]</scope>
    <source>
        <strain evidence="2 3">IAM M-71</strain>
    </source>
</reference>
<keyword evidence="1" id="KW-0812">Transmembrane</keyword>
<dbReference type="AlphaFoldDB" id="A0A1U7I7F3"/>
<keyword evidence="1" id="KW-1133">Transmembrane helix</keyword>
<name>A0A1U7I7F3_9CYAN</name>
<gene>
    <name evidence="2" type="ORF">NIES2119_26750</name>
</gene>
<comment type="caution">
    <text evidence="2">The sequence shown here is derived from an EMBL/GenBank/DDBJ whole genome shotgun (WGS) entry which is preliminary data.</text>
</comment>
<accession>A0A1U7I7F3</accession>
<keyword evidence="1" id="KW-0472">Membrane</keyword>
<protein>
    <submittedName>
        <fullName evidence="2">Uncharacterized protein</fullName>
    </submittedName>
</protein>